<evidence type="ECO:0000256" key="1">
    <source>
        <dbReference type="SAM" id="MobiDB-lite"/>
    </source>
</evidence>
<organism evidence="3">
    <name type="scientific">Lygus hesperus</name>
    <name type="common">Western plant bug</name>
    <dbReference type="NCBI Taxonomy" id="30085"/>
    <lineage>
        <taxon>Eukaryota</taxon>
        <taxon>Metazoa</taxon>
        <taxon>Ecdysozoa</taxon>
        <taxon>Arthropoda</taxon>
        <taxon>Hexapoda</taxon>
        <taxon>Insecta</taxon>
        <taxon>Pterygota</taxon>
        <taxon>Neoptera</taxon>
        <taxon>Paraneoptera</taxon>
        <taxon>Hemiptera</taxon>
        <taxon>Heteroptera</taxon>
        <taxon>Panheteroptera</taxon>
        <taxon>Cimicomorpha</taxon>
        <taxon>Miridae</taxon>
        <taxon>Mirini</taxon>
        <taxon>Lygus</taxon>
    </lineage>
</organism>
<protein>
    <submittedName>
        <fullName evidence="3">Uncharacterized protein</fullName>
    </submittedName>
</protein>
<reference evidence="3" key="1">
    <citation type="journal article" date="2016" name="Gigascience">
        <title>De novo construction of an expanded transcriptome assembly for the western tarnished plant bug, Lygus hesperus.</title>
        <authorList>
            <person name="Tassone E.E."/>
            <person name="Geib S.M."/>
            <person name="Hall B."/>
            <person name="Fabrick J.A."/>
            <person name="Brent C.S."/>
            <person name="Hull J.J."/>
        </authorList>
    </citation>
    <scope>NUCLEOTIDE SEQUENCE</scope>
</reference>
<feature type="signal peptide" evidence="2">
    <location>
        <begin position="1"/>
        <end position="19"/>
    </location>
</feature>
<name>A0A146LQD7_LYGHE</name>
<sequence length="186" mass="20777">MNEAHTMLITCSTLLGVFTKRFVYCTPEMKQNPKYYSLLNFRQVFNHEISTAINSAYNMSERLFGSCLQTLFTNASDDDHDYTYGLPTIQDLHDYSVKCAPQPPSNDEGTTVSNLSGSSDLNDNRNTCTVNSSTLSKVDTSYTVQPLPQHTNIDATTFVHGNCNHYGNDSTIDSSHNTLQQPSMDH</sequence>
<proteinExistence type="predicted"/>
<keyword evidence="2" id="KW-0732">Signal</keyword>
<dbReference type="EMBL" id="GDHC01008568">
    <property type="protein sequence ID" value="JAQ10061.1"/>
    <property type="molecule type" value="Transcribed_RNA"/>
</dbReference>
<accession>A0A146LQD7</accession>
<dbReference type="AlphaFoldDB" id="A0A146LQD7"/>
<gene>
    <name evidence="3" type="ORF">g.15286</name>
</gene>
<feature type="region of interest" description="Disordered" evidence="1">
    <location>
        <begin position="101"/>
        <end position="127"/>
    </location>
</feature>
<evidence type="ECO:0000313" key="3">
    <source>
        <dbReference type="EMBL" id="JAQ10061.1"/>
    </source>
</evidence>
<feature type="compositionally biased region" description="Low complexity" evidence="1">
    <location>
        <begin position="113"/>
        <end position="126"/>
    </location>
</feature>
<feature type="chain" id="PRO_5007527362" evidence="2">
    <location>
        <begin position="20"/>
        <end position="186"/>
    </location>
</feature>
<evidence type="ECO:0000256" key="2">
    <source>
        <dbReference type="SAM" id="SignalP"/>
    </source>
</evidence>